<accession>X1UAI2</accession>
<gene>
    <name evidence="1" type="ORF">S12H4_47966</name>
</gene>
<feature type="non-terminal residue" evidence="1">
    <location>
        <position position="52"/>
    </location>
</feature>
<organism evidence="1">
    <name type="scientific">marine sediment metagenome</name>
    <dbReference type="NCBI Taxonomy" id="412755"/>
    <lineage>
        <taxon>unclassified sequences</taxon>
        <taxon>metagenomes</taxon>
        <taxon>ecological metagenomes</taxon>
    </lineage>
</organism>
<reference evidence="1" key="1">
    <citation type="journal article" date="2014" name="Front. Microbiol.">
        <title>High frequency of phylogenetically diverse reductive dehalogenase-homologous genes in deep subseafloor sedimentary metagenomes.</title>
        <authorList>
            <person name="Kawai M."/>
            <person name="Futagami T."/>
            <person name="Toyoda A."/>
            <person name="Takaki Y."/>
            <person name="Nishi S."/>
            <person name="Hori S."/>
            <person name="Arai W."/>
            <person name="Tsubouchi T."/>
            <person name="Morono Y."/>
            <person name="Uchiyama I."/>
            <person name="Ito T."/>
            <person name="Fujiyama A."/>
            <person name="Inagaki F."/>
            <person name="Takami H."/>
        </authorList>
    </citation>
    <scope>NUCLEOTIDE SEQUENCE</scope>
    <source>
        <strain evidence="1">Expedition CK06-06</strain>
    </source>
</reference>
<protein>
    <submittedName>
        <fullName evidence="1">Uncharacterized protein</fullName>
    </submittedName>
</protein>
<comment type="caution">
    <text evidence="1">The sequence shown here is derived from an EMBL/GenBank/DDBJ whole genome shotgun (WGS) entry which is preliminary data.</text>
</comment>
<dbReference type="AlphaFoldDB" id="X1UAI2"/>
<name>X1UAI2_9ZZZZ</name>
<dbReference type="EMBL" id="BARW01029922">
    <property type="protein sequence ID" value="GAJ14533.1"/>
    <property type="molecule type" value="Genomic_DNA"/>
</dbReference>
<evidence type="ECO:0000313" key="1">
    <source>
        <dbReference type="EMBL" id="GAJ14533.1"/>
    </source>
</evidence>
<proteinExistence type="predicted"/>
<sequence length="52" mass="6209">MVMQRLREPETPEQPLPVVRVCWDELFKFLRDLFHPRAAKAWSVLENLDAET</sequence>